<dbReference type="Proteomes" id="UP001597108">
    <property type="component" value="Unassembled WGS sequence"/>
</dbReference>
<evidence type="ECO:0000313" key="7">
    <source>
        <dbReference type="EMBL" id="MFD0980157.1"/>
    </source>
</evidence>
<comment type="caution">
    <text evidence="7">The sequence shown here is derived from an EMBL/GenBank/DDBJ whole genome shotgun (WGS) entry which is preliminary data.</text>
</comment>
<organism evidence="7 8">
    <name type="scientific">Tropicimonas aquimaris</name>
    <dbReference type="NCBI Taxonomy" id="914152"/>
    <lineage>
        <taxon>Bacteria</taxon>
        <taxon>Pseudomonadati</taxon>
        <taxon>Pseudomonadota</taxon>
        <taxon>Alphaproteobacteria</taxon>
        <taxon>Rhodobacterales</taxon>
        <taxon>Roseobacteraceae</taxon>
        <taxon>Tropicimonas</taxon>
    </lineage>
</organism>
<sequence length="392" mass="40110">METAVTFITLGALFLAGLLADQIGRRTRLPRVSLLLGCGLLVGSGGLDLLPDDVKALYEPLSIIALTMVAFLLGGALTLGNIREHGTVIIAISLTVVVATLAVVGTGLWLIGVPPGLAFVLASVATATDPAATNDALDQAGETGGFADTLRGIVAIDDAWGLIAFSLVMVAVAQGSGTNETGMVLGAIREIAGSVALGAAVGLPAAALTGRLRPGEPSQSEALAIVFLTAGIAIRFDLSYLIAGMTAGTIIVNVARHHERAFHEIEGFEWPFLVLFFILAGATLDLGALWQIGTLGLAYIALRVAARLAGGWVGAWLAGAPREQRLLIGLSLLPQAGVAVGMALVAAEAFPEWGETLTVLAVGTTVVFELAGPPATLWAARRASAREGSTDA</sequence>
<dbReference type="InterPro" id="IPR038770">
    <property type="entry name" value="Na+/solute_symporter_sf"/>
</dbReference>
<keyword evidence="4 5" id="KW-0472">Membrane</keyword>
<feature type="transmembrane region" description="Helical" evidence="5">
    <location>
        <begin position="326"/>
        <end position="347"/>
    </location>
</feature>
<dbReference type="PANTHER" id="PTHR43021:SF2">
    <property type="entry name" value="CATION_H+ EXCHANGER DOMAIN-CONTAINING PROTEIN"/>
    <property type="match status" value="1"/>
</dbReference>
<feature type="transmembrane region" description="Helical" evidence="5">
    <location>
        <begin position="61"/>
        <end position="80"/>
    </location>
</feature>
<keyword evidence="3 5" id="KW-1133">Transmembrane helix</keyword>
<protein>
    <submittedName>
        <fullName evidence="7">Cation:proton antiporter</fullName>
    </submittedName>
</protein>
<dbReference type="EMBL" id="JBHTJT010000012">
    <property type="protein sequence ID" value="MFD0980157.1"/>
    <property type="molecule type" value="Genomic_DNA"/>
</dbReference>
<evidence type="ECO:0000256" key="1">
    <source>
        <dbReference type="ARBA" id="ARBA00004141"/>
    </source>
</evidence>
<name>A0ABW3IPV8_9RHOB</name>
<feature type="transmembrane region" description="Helical" evidence="5">
    <location>
        <begin position="296"/>
        <end position="319"/>
    </location>
</feature>
<feature type="transmembrane region" description="Helical" evidence="5">
    <location>
        <begin position="267"/>
        <end position="290"/>
    </location>
</feature>
<keyword evidence="8" id="KW-1185">Reference proteome</keyword>
<reference evidence="8" key="1">
    <citation type="journal article" date="2019" name="Int. J. Syst. Evol. Microbiol.">
        <title>The Global Catalogue of Microorganisms (GCM) 10K type strain sequencing project: providing services to taxonomists for standard genome sequencing and annotation.</title>
        <authorList>
            <consortium name="The Broad Institute Genomics Platform"/>
            <consortium name="The Broad Institute Genome Sequencing Center for Infectious Disease"/>
            <person name="Wu L."/>
            <person name="Ma J."/>
        </authorList>
    </citation>
    <scope>NUCLEOTIDE SEQUENCE [LARGE SCALE GENOMIC DNA]</scope>
    <source>
        <strain evidence="8">CCUG 60524</strain>
    </source>
</reference>
<comment type="subcellular location">
    <subcellularLocation>
        <location evidence="1">Membrane</location>
        <topology evidence="1">Multi-pass membrane protein</topology>
    </subcellularLocation>
</comment>
<accession>A0ABW3IPV8</accession>
<dbReference type="Gene3D" id="1.20.1530.20">
    <property type="match status" value="1"/>
</dbReference>
<evidence type="ECO:0000313" key="8">
    <source>
        <dbReference type="Proteomes" id="UP001597108"/>
    </source>
</evidence>
<keyword evidence="2 5" id="KW-0812">Transmembrane</keyword>
<dbReference type="PANTHER" id="PTHR43021">
    <property type="entry name" value="NA(+)/H(+) ANTIPORTER-RELATED"/>
    <property type="match status" value="1"/>
</dbReference>
<dbReference type="RefSeq" id="WP_386074485.1">
    <property type="nucleotide sequence ID" value="NZ_JBHTJT010000012.1"/>
</dbReference>
<feature type="transmembrane region" description="Helical" evidence="5">
    <location>
        <begin position="222"/>
        <end position="255"/>
    </location>
</feature>
<evidence type="ECO:0000256" key="4">
    <source>
        <dbReference type="ARBA" id="ARBA00023136"/>
    </source>
</evidence>
<dbReference type="InterPro" id="IPR006153">
    <property type="entry name" value="Cation/H_exchanger_TM"/>
</dbReference>
<proteinExistence type="predicted"/>
<feature type="transmembrane region" description="Helical" evidence="5">
    <location>
        <begin position="159"/>
        <end position="179"/>
    </location>
</feature>
<evidence type="ECO:0000256" key="2">
    <source>
        <dbReference type="ARBA" id="ARBA00022692"/>
    </source>
</evidence>
<dbReference type="Pfam" id="PF00999">
    <property type="entry name" value="Na_H_Exchanger"/>
    <property type="match status" value="1"/>
</dbReference>
<evidence type="ECO:0000259" key="6">
    <source>
        <dbReference type="Pfam" id="PF00999"/>
    </source>
</evidence>
<gene>
    <name evidence="7" type="ORF">ACFQ2S_10905</name>
</gene>
<feature type="transmembrane region" description="Helical" evidence="5">
    <location>
        <begin position="359"/>
        <end position="380"/>
    </location>
</feature>
<feature type="domain" description="Cation/H+ exchanger transmembrane" evidence="6">
    <location>
        <begin position="13"/>
        <end position="367"/>
    </location>
</feature>
<feature type="transmembrane region" description="Helical" evidence="5">
    <location>
        <begin position="191"/>
        <end position="210"/>
    </location>
</feature>
<evidence type="ECO:0000256" key="3">
    <source>
        <dbReference type="ARBA" id="ARBA00022989"/>
    </source>
</evidence>
<feature type="transmembrane region" description="Helical" evidence="5">
    <location>
        <begin position="87"/>
        <end position="111"/>
    </location>
</feature>
<evidence type="ECO:0000256" key="5">
    <source>
        <dbReference type="SAM" id="Phobius"/>
    </source>
</evidence>